<dbReference type="EMBL" id="CATNWA010013038">
    <property type="protein sequence ID" value="CAI9564484.1"/>
    <property type="molecule type" value="Genomic_DNA"/>
</dbReference>
<organism evidence="1 2">
    <name type="scientific">Staurois parvus</name>
    <dbReference type="NCBI Taxonomy" id="386267"/>
    <lineage>
        <taxon>Eukaryota</taxon>
        <taxon>Metazoa</taxon>
        <taxon>Chordata</taxon>
        <taxon>Craniata</taxon>
        <taxon>Vertebrata</taxon>
        <taxon>Euteleostomi</taxon>
        <taxon>Amphibia</taxon>
        <taxon>Batrachia</taxon>
        <taxon>Anura</taxon>
        <taxon>Neobatrachia</taxon>
        <taxon>Ranoidea</taxon>
        <taxon>Ranidae</taxon>
        <taxon>Staurois</taxon>
    </lineage>
</organism>
<sequence length="12" mass="1379">MNFQDTRGPTLV</sequence>
<comment type="caution">
    <text evidence="1">The sequence shown here is derived from an EMBL/GenBank/DDBJ whole genome shotgun (WGS) entry which is preliminary data.</text>
</comment>
<evidence type="ECO:0000313" key="1">
    <source>
        <dbReference type="EMBL" id="CAI9564484.1"/>
    </source>
</evidence>
<evidence type="ECO:0000313" key="2">
    <source>
        <dbReference type="Proteomes" id="UP001162483"/>
    </source>
</evidence>
<gene>
    <name evidence="1" type="ORF">SPARVUS_LOCUS5910421</name>
</gene>
<accession>A0ABN9CXN3</accession>
<dbReference type="Proteomes" id="UP001162483">
    <property type="component" value="Unassembled WGS sequence"/>
</dbReference>
<name>A0ABN9CXN3_9NEOB</name>
<protein>
    <submittedName>
        <fullName evidence="1">Uncharacterized protein</fullName>
    </submittedName>
</protein>
<reference evidence="1" key="1">
    <citation type="submission" date="2023-05" db="EMBL/GenBank/DDBJ databases">
        <authorList>
            <person name="Stuckert A."/>
        </authorList>
    </citation>
    <scope>NUCLEOTIDE SEQUENCE</scope>
</reference>
<keyword evidence="2" id="KW-1185">Reference proteome</keyword>
<proteinExistence type="predicted"/>